<dbReference type="EMBL" id="JAYMGO010000007">
    <property type="protein sequence ID" value="KAL1271727.1"/>
    <property type="molecule type" value="Genomic_DNA"/>
</dbReference>
<dbReference type="Gene3D" id="3.10.20.90">
    <property type="entry name" value="Phosphatidylinositol 3-kinase Catalytic Subunit, Chain A, domain 1"/>
    <property type="match status" value="1"/>
</dbReference>
<keyword evidence="3" id="KW-1185">Reference proteome</keyword>
<protein>
    <recommendedName>
        <fullName evidence="1">Ubiquitin-like domain-containing protein</fullName>
    </recommendedName>
</protein>
<dbReference type="CDD" id="cd17039">
    <property type="entry name" value="Ubl_ubiquitin_like"/>
    <property type="match status" value="1"/>
</dbReference>
<organism evidence="2 3">
    <name type="scientific">Cirrhinus molitorella</name>
    <name type="common">mud carp</name>
    <dbReference type="NCBI Taxonomy" id="172907"/>
    <lineage>
        <taxon>Eukaryota</taxon>
        <taxon>Metazoa</taxon>
        <taxon>Chordata</taxon>
        <taxon>Craniata</taxon>
        <taxon>Vertebrata</taxon>
        <taxon>Euteleostomi</taxon>
        <taxon>Actinopterygii</taxon>
        <taxon>Neopterygii</taxon>
        <taxon>Teleostei</taxon>
        <taxon>Ostariophysi</taxon>
        <taxon>Cypriniformes</taxon>
        <taxon>Cyprinidae</taxon>
        <taxon>Labeoninae</taxon>
        <taxon>Labeonini</taxon>
        <taxon>Cirrhinus</taxon>
    </lineage>
</organism>
<dbReference type="PROSITE" id="PS50053">
    <property type="entry name" value="UBIQUITIN_2"/>
    <property type="match status" value="1"/>
</dbReference>
<dbReference type="InterPro" id="IPR029071">
    <property type="entry name" value="Ubiquitin-like_domsf"/>
</dbReference>
<evidence type="ECO:0000259" key="1">
    <source>
        <dbReference type="PROSITE" id="PS50053"/>
    </source>
</evidence>
<name>A0ABR3N472_9TELE</name>
<accession>A0ABR3N472</accession>
<gene>
    <name evidence="2" type="ORF">QQF64_030743</name>
</gene>
<dbReference type="InterPro" id="IPR000626">
    <property type="entry name" value="Ubiquitin-like_dom"/>
</dbReference>
<sequence length="122" mass="13979">MGKIYQILVVGIKGEKKTVDVATSEDEFNKMTVLEFKKKLAEKLPGHTGDDPASLRLLYTDKQIEDHQTFLDLQIKDRSTLCLIVRLPGGFQTKKDDFQLRQQEENPFEYRQSAFSKASIAK</sequence>
<proteinExistence type="predicted"/>
<dbReference type="Proteomes" id="UP001558613">
    <property type="component" value="Unassembled WGS sequence"/>
</dbReference>
<reference evidence="2 3" key="1">
    <citation type="submission" date="2023-09" db="EMBL/GenBank/DDBJ databases">
        <authorList>
            <person name="Wang M."/>
        </authorList>
    </citation>
    <scope>NUCLEOTIDE SEQUENCE [LARGE SCALE GENOMIC DNA]</scope>
    <source>
        <strain evidence="2">GT-2023</strain>
        <tissue evidence="2">Liver</tissue>
    </source>
</reference>
<evidence type="ECO:0000313" key="3">
    <source>
        <dbReference type="Proteomes" id="UP001558613"/>
    </source>
</evidence>
<dbReference type="Pfam" id="PF00240">
    <property type="entry name" value="ubiquitin"/>
    <property type="match status" value="1"/>
</dbReference>
<evidence type="ECO:0000313" key="2">
    <source>
        <dbReference type="EMBL" id="KAL1271727.1"/>
    </source>
</evidence>
<dbReference type="SMART" id="SM00213">
    <property type="entry name" value="UBQ"/>
    <property type="match status" value="1"/>
</dbReference>
<feature type="domain" description="Ubiquitin-like" evidence="1">
    <location>
        <begin position="30"/>
        <end position="90"/>
    </location>
</feature>
<comment type="caution">
    <text evidence="2">The sequence shown here is derived from an EMBL/GenBank/DDBJ whole genome shotgun (WGS) entry which is preliminary data.</text>
</comment>
<dbReference type="SUPFAM" id="SSF54236">
    <property type="entry name" value="Ubiquitin-like"/>
    <property type="match status" value="1"/>
</dbReference>